<gene>
    <name evidence="1" type="ORF">K6K13_00240</name>
</gene>
<dbReference type="Proteomes" id="UP000825886">
    <property type="component" value="Chromosome"/>
</dbReference>
<proteinExistence type="predicted"/>
<protein>
    <submittedName>
        <fullName evidence="1">Uncharacterized protein</fullName>
    </submittedName>
</protein>
<keyword evidence="2" id="KW-1185">Reference proteome</keyword>
<evidence type="ECO:0000313" key="2">
    <source>
        <dbReference type="Proteomes" id="UP000825886"/>
    </source>
</evidence>
<evidence type="ECO:0000313" key="1">
    <source>
        <dbReference type="EMBL" id="QZN95975.1"/>
    </source>
</evidence>
<dbReference type="EMBL" id="CP081864">
    <property type="protein sequence ID" value="QZN95975.1"/>
    <property type="molecule type" value="Genomic_DNA"/>
</dbReference>
<sequence length="184" mass="21069">MQPITYSQLHACMLAYFESVNGINSLVLDIPKSNDNCNALNLFLKRKMPAPNARVRFSIRVNAYYPEIHFFTLTDKQGHVSLALGRVNNAYFMDIHEGDEKVRLIDTTLPLDVMRFINMDVVVSQHESGWRVDIKRYGRTIFSRVLRHKPKFASLGIGSATPLKAYRRTIEIRALQVKALPPVH</sequence>
<reference evidence="1 2" key="1">
    <citation type="submission" date="2021-08" db="EMBL/GenBank/DDBJ databases">
        <title>Culture and genomic analysis of Symbiopectobacterium purcellii sp. nov. gen. nov., isolated from the leafhopper Empoasca decipiens.</title>
        <authorList>
            <person name="Nadal-Jimenez P."/>
            <person name="Siozios S."/>
            <person name="Halliday N."/>
            <person name="Camara M."/>
            <person name="Hurst G.D.D."/>
        </authorList>
    </citation>
    <scope>NUCLEOTIDE SEQUENCE [LARGE SCALE GENOMIC DNA]</scope>
    <source>
        <strain evidence="1 2">SyEd1</strain>
    </source>
</reference>
<dbReference type="RefSeq" id="WP_222159043.1">
    <property type="nucleotide sequence ID" value="NZ_CP081864.1"/>
</dbReference>
<organism evidence="1 2">
    <name type="scientific">Symbiopectobacterium purcellii</name>
    <dbReference type="NCBI Taxonomy" id="2871826"/>
    <lineage>
        <taxon>Bacteria</taxon>
        <taxon>Pseudomonadati</taxon>
        <taxon>Pseudomonadota</taxon>
        <taxon>Gammaproteobacteria</taxon>
        <taxon>Enterobacterales</taxon>
        <taxon>Enterobacteriaceae</taxon>
    </lineage>
</organism>
<accession>A0ABX9ASM4</accession>
<name>A0ABX9ASM4_9ENTR</name>